<dbReference type="AlphaFoldDB" id="A0A7I8K383"/>
<dbReference type="GO" id="GO:0008017">
    <property type="term" value="F:microtubule binding"/>
    <property type="evidence" value="ECO:0007669"/>
    <property type="project" value="InterPro"/>
</dbReference>
<dbReference type="PANTHER" id="PTHR19321">
    <property type="entry name" value="PROTEIN REGULATOR OF CYTOKINESIS 1 PRC1-RELATED"/>
    <property type="match status" value="1"/>
</dbReference>
<dbReference type="FunFam" id="1.20.58.1520:FF:000002">
    <property type="entry name" value="65-kDa microtubule-associated protein 6"/>
    <property type="match status" value="1"/>
</dbReference>
<dbReference type="GO" id="GO:0005874">
    <property type="term" value="C:microtubule"/>
    <property type="evidence" value="ECO:0007669"/>
    <property type="project" value="UniProtKB-KW"/>
</dbReference>
<evidence type="ECO:0000313" key="10">
    <source>
        <dbReference type="EMBL" id="CAA7391509.1"/>
    </source>
</evidence>
<evidence type="ECO:0000256" key="5">
    <source>
        <dbReference type="ARBA" id="ARBA00022553"/>
    </source>
</evidence>
<dbReference type="GO" id="GO:0005819">
    <property type="term" value="C:spindle"/>
    <property type="evidence" value="ECO:0007669"/>
    <property type="project" value="TreeGrafter"/>
</dbReference>
<dbReference type="GO" id="GO:0005634">
    <property type="term" value="C:nucleus"/>
    <property type="evidence" value="ECO:0007669"/>
    <property type="project" value="UniProtKB-SubCell"/>
</dbReference>
<feature type="coiled-coil region" evidence="8">
    <location>
        <begin position="155"/>
        <end position="182"/>
    </location>
</feature>
<accession>A0A7I8K383</accession>
<dbReference type="Pfam" id="PF03999">
    <property type="entry name" value="MAP65_ASE1"/>
    <property type="match status" value="1"/>
</dbReference>
<feature type="compositionally biased region" description="Low complexity" evidence="9">
    <location>
        <begin position="515"/>
        <end position="533"/>
    </location>
</feature>
<evidence type="ECO:0000256" key="6">
    <source>
        <dbReference type="ARBA" id="ARBA00022701"/>
    </source>
</evidence>
<reference evidence="10" key="1">
    <citation type="submission" date="2020-02" db="EMBL/GenBank/DDBJ databases">
        <authorList>
            <person name="Scholz U."/>
            <person name="Mascher M."/>
            <person name="Fiebig A."/>
        </authorList>
    </citation>
    <scope>NUCLEOTIDE SEQUENCE</scope>
</reference>
<name>A0A7I8K383_SPIIN</name>
<dbReference type="InterPro" id="IPR007145">
    <property type="entry name" value="MAP65_Ase1_PRC1"/>
</dbReference>
<evidence type="ECO:0000256" key="1">
    <source>
        <dbReference type="ARBA" id="ARBA00004123"/>
    </source>
</evidence>
<keyword evidence="11" id="KW-1185">Reference proteome</keyword>
<feature type="coiled-coil region" evidence="8">
    <location>
        <begin position="49"/>
        <end position="76"/>
    </location>
</feature>
<keyword evidence="8" id="KW-0175">Coiled coil</keyword>
<organism evidence="10 11">
    <name type="scientific">Spirodela intermedia</name>
    <name type="common">Intermediate duckweed</name>
    <dbReference type="NCBI Taxonomy" id="51605"/>
    <lineage>
        <taxon>Eukaryota</taxon>
        <taxon>Viridiplantae</taxon>
        <taxon>Streptophyta</taxon>
        <taxon>Embryophyta</taxon>
        <taxon>Tracheophyta</taxon>
        <taxon>Spermatophyta</taxon>
        <taxon>Magnoliopsida</taxon>
        <taxon>Liliopsida</taxon>
        <taxon>Araceae</taxon>
        <taxon>Lemnoideae</taxon>
        <taxon>Spirodela</taxon>
    </lineage>
</organism>
<proteinExistence type="inferred from homology"/>
<evidence type="ECO:0000256" key="7">
    <source>
        <dbReference type="ARBA" id="ARBA00023242"/>
    </source>
</evidence>
<gene>
    <name evidence="10" type="ORF">SI8410_02002793</name>
</gene>
<dbReference type="Proteomes" id="UP000663760">
    <property type="component" value="Chromosome 2"/>
</dbReference>
<dbReference type="Gene3D" id="1.20.58.1520">
    <property type="match status" value="1"/>
</dbReference>
<evidence type="ECO:0000256" key="3">
    <source>
        <dbReference type="ARBA" id="ARBA00006187"/>
    </source>
</evidence>
<dbReference type="OrthoDB" id="642895at2759"/>
<evidence type="ECO:0000256" key="2">
    <source>
        <dbReference type="ARBA" id="ARBA00004496"/>
    </source>
</evidence>
<comment type="subcellular location">
    <subcellularLocation>
        <location evidence="2">Cytoplasm</location>
    </subcellularLocation>
    <subcellularLocation>
        <location evidence="1">Nucleus</location>
    </subcellularLocation>
</comment>
<keyword evidence="4" id="KW-0963">Cytoplasm</keyword>
<sequence length="563" mass="64013">MTCLPNDQLLQMETTCGSLLYELQIIWDEVGETETERDKLLLELEQECLEVYRRKVDQASRSRAQLRQAIADSEAELASICSAMGERPVYLRQSNHKAGSLKEELNEILPQLEEMRKRKSERSNQFLEVQEQIQKISNEIRPGEVYSSKMVADESDLSTKRLEEFYRQLQALQKEKSDRLKQVLDLLSSLNSLCSVLGMDFKHTISQIHPSLEDTGGSNSVSNETIERLDSVIHGLRDIKLQRMQKLQDLATSMLELWNLMDTPTEEQQLFHNVTSNIAAAEHEITEPGTLSLDFINYVEAEVSRLEELKASKMKDLVLKKKAELEELRRRTHLLAGANGDIEFAVEAIESGAIDPCMVLEQIEIQISIAKEEAFSRKDILEKVEKWVTACEEECWLEEYNRDENRYNAGRGAHLTLKRAEKARAIVNKIPAMVEGLVAKTMAWEREKGIPFTYDGVQLLSMLEEYTLLRQEKEQERKRQRDQKKLQGQLIAEQEALFGSKPSPSKTLSAKKVPRTSTGGPSSRRLSLGGALLQPPKHDLPHAKSTRSTRKPDDTAMLSAGGY</sequence>
<evidence type="ECO:0000256" key="8">
    <source>
        <dbReference type="SAM" id="Coils"/>
    </source>
</evidence>
<keyword evidence="6" id="KW-0493">Microtubule</keyword>
<dbReference type="GO" id="GO:0000226">
    <property type="term" value="P:microtubule cytoskeleton organization"/>
    <property type="evidence" value="ECO:0007669"/>
    <property type="project" value="InterPro"/>
</dbReference>
<dbReference type="PANTHER" id="PTHR19321:SF7">
    <property type="entry name" value="65-KDA MICROTUBULE-ASSOCIATED PROTEIN 3"/>
    <property type="match status" value="1"/>
</dbReference>
<evidence type="ECO:0000313" key="11">
    <source>
        <dbReference type="Proteomes" id="UP000663760"/>
    </source>
</evidence>
<protein>
    <submittedName>
        <fullName evidence="10">Uncharacterized protein</fullName>
    </submittedName>
</protein>
<dbReference type="GO" id="GO:0005737">
    <property type="term" value="C:cytoplasm"/>
    <property type="evidence" value="ECO:0007669"/>
    <property type="project" value="UniProtKB-SubCell"/>
</dbReference>
<evidence type="ECO:0000256" key="9">
    <source>
        <dbReference type="SAM" id="MobiDB-lite"/>
    </source>
</evidence>
<dbReference type="EMBL" id="LR746265">
    <property type="protein sequence ID" value="CAA7391509.1"/>
    <property type="molecule type" value="Genomic_DNA"/>
</dbReference>
<comment type="similarity">
    <text evidence="3">Belongs to the MAP65/ASE1 family.</text>
</comment>
<feature type="region of interest" description="Disordered" evidence="9">
    <location>
        <begin position="493"/>
        <end position="563"/>
    </location>
</feature>
<keyword evidence="7" id="KW-0539">Nucleus</keyword>
<evidence type="ECO:0000256" key="4">
    <source>
        <dbReference type="ARBA" id="ARBA00022490"/>
    </source>
</evidence>
<keyword evidence="5" id="KW-0597">Phosphoprotein</keyword>